<sequence length="491" mass="53468">MECLTFWLRRCLLISFVLASSVASAEPLRQVFLVQNSGWMEPFYSDPSSPFKPMVTQLVSTAAGSAEVVIGGFNQADSQHPSPEWIYRGPANHAALPNYVNGLKLERKASGAYADADFKEALLASITTGLEGREGIVWIITNNKNSPNNSSETQAKNREFYELLHNEGAITRIAAFPQKMPVKGPNYEANGLMIYALAYGQKASVALEQVLNQPALASLLKDDRVRLKPLTQAAVRFIPTGVEDTQDVSAELAPDQQTVILNINVDSSPKTAVLLGKFENQFNPYQIHDAKIGMTLDMPGEALNSNISLDRLTDLEPGARSDELKISLQLPPLPSQWSSDVIFSSGYQRAGSINISLSEQQLRISQGFIARMNELFPGDALPDVFIPSGEATTSETRLPVVLKISYPLGPVLMLLGLFVLLLIGALLAALLIAGKKTLTVIVEGVPQSYPLKPFSSASVYDSNQNRVATLKRGLFGARLENIQPDTAVRLK</sequence>
<evidence type="ECO:0000313" key="3">
    <source>
        <dbReference type="EMBL" id="PAA13178.1"/>
    </source>
</evidence>
<keyword evidence="2" id="KW-0732">Signal</keyword>
<dbReference type="RefSeq" id="WP_095036304.1">
    <property type="nucleotide sequence ID" value="NZ_NQKQ01000007.1"/>
</dbReference>
<dbReference type="AlphaFoldDB" id="A0A267AKN9"/>
<evidence type="ECO:0000256" key="2">
    <source>
        <dbReference type="SAM" id="SignalP"/>
    </source>
</evidence>
<name>A0A267AKN9_PSEFR</name>
<gene>
    <name evidence="3" type="ORF">CJU81_09000</name>
</gene>
<dbReference type="EMBL" id="NQKQ01000007">
    <property type="protein sequence ID" value="PAA13178.1"/>
    <property type="molecule type" value="Genomic_DNA"/>
</dbReference>
<proteinExistence type="predicted"/>
<keyword evidence="1" id="KW-0472">Membrane</keyword>
<organism evidence="3 4">
    <name type="scientific">Pseudomonas fragi</name>
    <dbReference type="NCBI Taxonomy" id="296"/>
    <lineage>
        <taxon>Bacteria</taxon>
        <taxon>Pseudomonadati</taxon>
        <taxon>Pseudomonadota</taxon>
        <taxon>Gammaproteobacteria</taxon>
        <taxon>Pseudomonadales</taxon>
        <taxon>Pseudomonadaceae</taxon>
        <taxon>Pseudomonas</taxon>
    </lineage>
</organism>
<keyword evidence="1" id="KW-1133">Transmembrane helix</keyword>
<protein>
    <submittedName>
        <fullName evidence="3">Uncharacterized protein</fullName>
    </submittedName>
</protein>
<comment type="caution">
    <text evidence="3">The sequence shown here is derived from an EMBL/GenBank/DDBJ whole genome shotgun (WGS) entry which is preliminary data.</text>
</comment>
<keyword evidence="1" id="KW-0812">Transmembrane</keyword>
<feature type="chain" id="PRO_5012537600" evidence="2">
    <location>
        <begin position="26"/>
        <end position="491"/>
    </location>
</feature>
<evidence type="ECO:0000256" key="1">
    <source>
        <dbReference type="SAM" id="Phobius"/>
    </source>
</evidence>
<feature type="signal peptide" evidence="2">
    <location>
        <begin position="1"/>
        <end position="25"/>
    </location>
</feature>
<dbReference type="OrthoDB" id="7974733at2"/>
<dbReference type="Proteomes" id="UP000215861">
    <property type="component" value="Unassembled WGS sequence"/>
</dbReference>
<reference evidence="3 4" key="1">
    <citation type="submission" date="2017-08" db="EMBL/GenBank/DDBJ databases">
        <title>Genomic and metabolic characterisation of spoilage-associated Pseudomonas species.</title>
        <authorList>
            <person name="Stanborough T."/>
            <person name="Fegan N."/>
            <person name="Powell S.M."/>
            <person name="Singh T."/>
            <person name="Tamplin M.L."/>
            <person name="Chandry P.S."/>
        </authorList>
    </citation>
    <scope>NUCLEOTIDE SEQUENCE [LARGE SCALE GENOMIC DNA]</scope>
    <source>
        <strain evidence="3 4">F1801</strain>
    </source>
</reference>
<feature type="transmembrane region" description="Helical" evidence="1">
    <location>
        <begin position="411"/>
        <end position="433"/>
    </location>
</feature>
<evidence type="ECO:0000313" key="4">
    <source>
        <dbReference type="Proteomes" id="UP000215861"/>
    </source>
</evidence>
<accession>A0A267AKN9</accession>